<dbReference type="PANTHER" id="PTHR42941">
    <property type="entry name" value="SLL1037 PROTEIN"/>
    <property type="match status" value="1"/>
</dbReference>
<dbReference type="NCBIfam" id="TIGR02122">
    <property type="entry name" value="TRAP_TAXI"/>
    <property type="match status" value="1"/>
</dbReference>
<evidence type="ECO:0000313" key="3">
    <source>
        <dbReference type="Proteomes" id="UP000790580"/>
    </source>
</evidence>
<evidence type="ECO:0000256" key="1">
    <source>
        <dbReference type="SAM" id="SignalP"/>
    </source>
</evidence>
<reference evidence="2 3" key="1">
    <citation type="submission" date="2021-06" db="EMBL/GenBank/DDBJ databases">
        <title>Bacillus sp. RD4P76, an endophyte from a halophyte.</title>
        <authorList>
            <person name="Sun J.-Q."/>
        </authorList>
    </citation>
    <scope>NUCLEOTIDE SEQUENCE [LARGE SCALE GENOMIC DNA]</scope>
    <source>
        <strain evidence="2 3">JCM 17098</strain>
    </source>
</reference>
<proteinExistence type="predicted"/>
<dbReference type="PROSITE" id="PS51257">
    <property type="entry name" value="PROKAR_LIPOPROTEIN"/>
    <property type="match status" value="1"/>
</dbReference>
<keyword evidence="3" id="KW-1185">Reference proteome</keyword>
<dbReference type="SUPFAM" id="SSF53850">
    <property type="entry name" value="Periplasmic binding protein-like II"/>
    <property type="match status" value="1"/>
</dbReference>
<feature type="chain" id="PRO_5046937794" evidence="1">
    <location>
        <begin position="25"/>
        <end position="327"/>
    </location>
</feature>
<dbReference type="EMBL" id="JAHQCR010000042">
    <property type="protein sequence ID" value="MBU9721698.1"/>
    <property type="molecule type" value="Genomic_DNA"/>
</dbReference>
<organism evidence="2 3">
    <name type="scientific">Evansella alkalicola</name>
    <dbReference type="NCBI Taxonomy" id="745819"/>
    <lineage>
        <taxon>Bacteria</taxon>
        <taxon>Bacillati</taxon>
        <taxon>Bacillota</taxon>
        <taxon>Bacilli</taxon>
        <taxon>Bacillales</taxon>
        <taxon>Bacillaceae</taxon>
        <taxon>Evansella</taxon>
    </lineage>
</organism>
<protein>
    <submittedName>
        <fullName evidence="2">TAXI family TRAP transporter solute-binding subunit</fullName>
    </submittedName>
</protein>
<evidence type="ECO:0000313" key="2">
    <source>
        <dbReference type="EMBL" id="MBU9721698.1"/>
    </source>
</evidence>
<gene>
    <name evidence="2" type="ORF">KS407_09610</name>
</gene>
<name>A0ABS6JT67_9BACI</name>
<dbReference type="RefSeq" id="WP_088074376.1">
    <property type="nucleotide sequence ID" value="NZ_JAHQCR010000042.1"/>
</dbReference>
<keyword evidence="1" id="KW-0732">Signal</keyword>
<feature type="signal peptide" evidence="1">
    <location>
        <begin position="1"/>
        <end position="24"/>
    </location>
</feature>
<dbReference type="Proteomes" id="UP000790580">
    <property type="component" value="Unassembled WGS sequence"/>
</dbReference>
<dbReference type="PANTHER" id="PTHR42941:SF1">
    <property type="entry name" value="SLL1037 PROTEIN"/>
    <property type="match status" value="1"/>
</dbReference>
<accession>A0ABS6JT67</accession>
<dbReference type="Gene3D" id="3.40.190.10">
    <property type="entry name" value="Periplasmic binding protein-like II"/>
    <property type="match status" value="2"/>
</dbReference>
<comment type="caution">
    <text evidence="2">The sequence shown here is derived from an EMBL/GenBank/DDBJ whole genome shotgun (WGS) entry which is preliminary data.</text>
</comment>
<dbReference type="Pfam" id="PF16868">
    <property type="entry name" value="NMT1_3"/>
    <property type="match status" value="1"/>
</dbReference>
<dbReference type="InterPro" id="IPR011852">
    <property type="entry name" value="TRAP_TAXI"/>
</dbReference>
<sequence>MVSKLNKKRFLIVGILIATLVVFSACNGENEDIVFGSSTEGSYGYIVFEAFSSVLNDHVEDARYSAVATDGNVENIVLMFNGDIDGGHTSNIAMMDAWEGKGPFGEGEYNPVQLLSYGSLTQAIVVPEDSDIQTIQDLEGKDVQFGTPGSGLDLFWSLYFELADIEVNPVYLDISEQGDAFIGGRTDTGTLLFRNGEPYPLNMEVEAAMDIRYIPLDPEVNKMMEDAGFPAVTISPDVSEYMHDPLELNGAPMVFAVKPDMSEDLAYTITKTLVENVDDLMAITPHLETVSPENVTSGLIETLPVHPGAVKYFKEAGIWEDRLMELE</sequence>